<dbReference type="InterPro" id="IPR000073">
    <property type="entry name" value="AB_hydrolase_1"/>
</dbReference>
<dbReference type="InterPro" id="IPR050266">
    <property type="entry name" value="AB_hydrolase_sf"/>
</dbReference>
<reference evidence="6" key="2">
    <citation type="submission" date="2008-08" db="EMBL/GenBank/DDBJ databases">
        <authorList>
            <consortium name="Diatom Consortium"/>
            <person name="Grigoriev I."/>
            <person name="Grimwood J."/>
            <person name="Kuo A."/>
            <person name="Otillar R.P."/>
            <person name="Salamov A."/>
            <person name="Detter J.C."/>
            <person name="Lindquist E."/>
            <person name="Shapiro H."/>
            <person name="Lucas S."/>
            <person name="Glavina del Rio T."/>
            <person name="Pitluck S."/>
            <person name="Rokhsar D."/>
            <person name="Bowler C."/>
        </authorList>
    </citation>
    <scope>GENOME REANNOTATION</scope>
    <source>
        <strain evidence="6">CCAP 1055/1</strain>
    </source>
</reference>
<reference evidence="5 6" key="1">
    <citation type="journal article" date="2008" name="Nature">
        <title>The Phaeodactylum genome reveals the evolutionary history of diatom genomes.</title>
        <authorList>
            <person name="Bowler C."/>
            <person name="Allen A.E."/>
            <person name="Badger J.H."/>
            <person name="Grimwood J."/>
            <person name="Jabbari K."/>
            <person name="Kuo A."/>
            <person name="Maheswari U."/>
            <person name="Martens C."/>
            <person name="Maumus F."/>
            <person name="Otillar R.P."/>
            <person name="Rayko E."/>
            <person name="Salamov A."/>
            <person name="Vandepoele K."/>
            <person name="Beszteri B."/>
            <person name="Gruber A."/>
            <person name="Heijde M."/>
            <person name="Katinka M."/>
            <person name="Mock T."/>
            <person name="Valentin K."/>
            <person name="Verret F."/>
            <person name="Berges J.A."/>
            <person name="Brownlee C."/>
            <person name="Cadoret J.P."/>
            <person name="Chiovitti A."/>
            <person name="Choi C.J."/>
            <person name="Coesel S."/>
            <person name="De Martino A."/>
            <person name="Detter J.C."/>
            <person name="Durkin C."/>
            <person name="Falciatore A."/>
            <person name="Fournet J."/>
            <person name="Haruta M."/>
            <person name="Huysman M.J."/>
            <person name="Jenkins B.D."/>
            <person name="Jiroutova K."/>
            <person name="Jorgensen R.E."/>
            <person name="Joubert Y."/>
            <person name="Kaplan A."/>
            <person name="Kroger N."/>
            <person name="Kroth P.G."/>
            <person name="La Roche J."/>
            <person name="Lindquist E."/>
            <person name="Lommer M."/>
            <person name="Martin-Jezequel V."/>
            <person name="Lopez P.J."/>
            <person name="Lucas S."/>
            <person name="Mangogna M."/>
            <person name="McGinnis K."/>
            <person name="Medlin L.K."/>
            <person name="Montsant A."/>
            <person name="Oudot-Le Secq M.P."/>
            <person name="Napoli C."/>
            <person name="Obornik M."/>
            <person name="Parker M.S."/>
            <person name="Petit J.L."/>
            <person name="Porcel B.M."/>
            <person name="Poulsen N."/>
            <person name="Robison M."/>
            <person name="Rychlewski L."/>
            <person name="Rynearson T.A."/>
            <person name="Schmutz J."/>
            <person name="Shapiro H."/>
            <person name="Siaut M."/>
            <person name="Stanley M."/>
            <person name="Sussman M.R."/>
            <person name="Taylor A.R."/>
            <person name="Vardi A."/>
            <person name="von Dassow P."/>
            <person name="Vyverman W."/>
            <person name="Willis A."/>
            <person name="Wyrwicz L.S."/>
            <person name="Rokhsar D.S."/>
            <person name="Weissenbach J."/>
            <person name="Armbrust E.V."/>
            <person name="Green B.R."/>
            <person name="Van de Peer Y."/>
            <person name="Grigoriev I.V."/>
        </authorList>
    </citation>
    <scope>NUCLEOTIDE SEQUENCE [LARGE SCALE GENOMIC DNA]</scope>
    <source>
        <strain evidence="5 6">CCAP 1055/1</strain>
    </source>
</reference>
<protein>
    <recommendedName>
        <fullName evidence="4">AB hydrolase-1 domain-containing protein</fullName>
    </recommendedName>
</protein>
<feature type="chain" id="PRO_5002855635" description="AB hydrolase-1 domain-containing protein" evidence="3">
    <location>
        <begin position="24"/>
        <end position="345"/>
    </location>
</feature>
<dbReference type="STRING" id="556484.B7GAJ3"/>
<feature type="signal peptide" evidence="3">
    <location>
        <begin position="1"/>
        <end position="23"/>
    </location>
</feature>
<feature type="domain" description="AB hydrolase-1" evidence="4">
    <location>
        <begin position="102"/>
        <end position="328"/>
    </location>
</feature>
<dbReference type="GO" id="GO:0006508">
    <property type="term" value="P:proteolysis"/>
    <property type="evidence" value="ECO:0007669"/>
    <property type="project" value="InterPro"/>
</dbReference>
<gene>
    <name evidence="5" type="ORF">PHATRDRAFT_40124</name>
</gene>
<dbReference type="EMBL" id="CM000624">
    <property type="protein sequence ID" value="EEC44262.1"/>
    <property type="molecule type" value="Genomic_DNA"/>
</dbReference>
<evidence type="ECO:0000259" key="4">
    <source>
        <dbReference type="Pfam" id="PF12697"/>
    </source>
</evidence>
<dbReference type="InterPro" id="IPR029058">
    <property type="entry name" value="AB_hydrolase_fold"/>
</dbReference>
<dbReference type="GO" id="GO:0016020">
    <property type="term" value="C:membrane"/>
    <property type="evidence" value="ECO:0007669"/>
    <property type="project" value="TreeGrafter"/>
</dbReference>
<sequence>MHAFRPPWLLMPMIAVLCSRVHSFSHAFPVHGFRQLVFCSHCQLAFAKTSGGEITDSYHGISCNMGTISVRRMLPNATILEFDIAYKLYRPSSLSSRQAAPIVALHGGPSVPSNYLLPLVRIVPYRSILFYDQLGCGTSDEPKADDGIYSVGNAVGDLEVLLKHLGVRRFHLYGQSFGGILAYEFLKRQASKEVDDGIAGEGCRSVILSSTPTNVMQIEDEARSLVEKLDSPDLFRETHQRRISPMPQALTDAYAYAGTAWRGTGAIADYKATPPSANSRKLRSALVLRGEHDFVTEVCVADWKRSLWNTPYVRERVLDGCSHHGLLENGPLYGEIVDSFFTEYD</sequence>
<evidence type="ECO:0000256" key="2">
    <source>
        <dbReference type="ARBA" id="ARBA00022801"/>
    </source>
</evidence>
<dbReference type="Proteomes" id="UP000000759">
    <property type="component" value="Chromosome 22"/>
</dbReference>
<dbReference type="OrthoDB" id="39558at2759"/>
<dbReference type="GeneID" id="7195797"/>
<evidence type="ECO:0000313" key="6">
    <source>
        <dbReference type="Proteomes" id="UP000000759"/>
    </source>
</evidence>
<dbReference type="InParanoid" id="B7GAJ3"/>
<evidence type="ECO:0000256" key="1">
    <source>
        <dbReference type="ARBA" id="ARBA00010088"/>
    </source>
</evidence>
<dbReference type="RefSeq" id="XP_002184084.1">
    <property type="nucleotide sequence ID" value="XM_002184048.1"/>
</dbReference>
<dbReference type="Gene3D" id="3.40.50.1820">
    <property type="entry name" value="alpha/beta hydrolase"/>
    <property type="match status" value="1"/>
</dbReference>
<dbReference type="KEGG" id="pti:PHATRDRAFT_40124"/>
<dbReference type="SUPFAM" id="SSF53474">
    <property type="entry name" value="alpha/beta-Hydrolases"/>
    <property type="match status" value="1"/>
</dbReference>
<dbReference type="Pfam" id="PF12697">
    <property type="entry name" value="Abhydrolase_6"/>
    <property type="match status" value="1"/>
</dbReference>
<evidence type="ECO:0000313" key="5">
    <source>
        <dbReference type="EMBL" id="EEC44262.1"/>
    </source>
</evidence>
<proteinExistence type="inferred from homology"/>
<name>B7GAJ3_PHATC</name>
<dbReference type="InterPro" id="IPR002410">
    <property type="entry name" value="Peptidase_S33"/>
</dbReference>
<dbReference type="PRINTS" id="PR00793">
    <property type="entry name" value="PROAMNOPTASE"/>
</dbReference>
<keyword evidence="3" id="KW-0732">Signal</keyword>
<dbReference type="eggNOG" id="ENOG502S8ER">
    <property type="taxonomic scope" value="Eukaryota"/>
</dbReference>
<dbReference type="ESTHER" id="phatc-b7gaj3">
    <property type="family name" value="Proline_iminopeptidase"/>
</dbReference>
<evidence type="ECO:0000256" key="3">
    <source>
        <dbReference type="SAM" id="SignalP"/>
    </source>
</evidence>
<dbReference type="PANTHER" id="PTHR43798:SF27">
    <property type="entry name" value="HYDROLASE ALPHA_BETA HYDROLASE FOLD FAMILY"/>
    <property type="match status" value="1"/>
</dbReference>
<accession>B7GAJ3</accession>
<dbReference type="AlphaFoldDB" id="B7GAJ3"/>
<dbReference type="GO" id="GO:0008233">
    <property type="term" value="F:peptidase activity"/>
    <property type="evidence" value="ECO:0007669"/>
    <property type="project" value="InterPro"/>
</dbReference>
<dbReference type="PaxDb" id="2850-Phatr40124"/>
<comment type="similarity">
    <text evidence="1">Belongs to the peptidase S33 family.</text>
</comment>
<dbReference type="PANTHER" id="PTHR43798">
    <property type="entry name" value="MONOACYLGLYCEROL LIPASE"/>
    <property type="match status" value="1"/>
</dbReference>
<keyword evidence="2" id="KW-0378">Hydrolase</keyword>
<organism evidence="5 6">
    <name type="scientific">Phaeodactylum tricornutum (strain CCAP 1055/1)</name>
    <dbReference type="NCBI Taxonomy" id="556484"/>
    <lineage>
        <taxon>Eukaryota</taxon>
        <taxon>Sar</taxon>
        <taxon>Stramenopiles</taxon>
        <taxon>Ochrophyta</taxon>
        <taxon>Bacillariophyta</taxon>
        <taxon>Bacillariophyceae</taxon>
        <taxon>Bacillariophycidae</taxon>
        <taxon>Naviculales</taxon>
        <taxon>Phaeodactylaceae</taxon>
        <taxon>Phaeodactylum</taxon>
    </lineage>
</organism>
<keyword evidence="6" id="KW-1185">Reference proteome</keyword>